<dbReference type="RefSeq" id="WP_380705419.1">
    <property type="nucleotide sequence ID" value="NZ_JBHSAP010000015.1"/>
</dbReference>
<dbReference type="InterPro" id="IPR036409">
    <property type="entry name" value="Aldolase_II/adducin_N_sf"/>
</dbReference>
<sequence length="250" mass="27846">MEYRKRHAPMIVDILEVGRRMHRQGLVASTGGNISVRIGEDRFLITASGVSKGSMREEHILVIDGEGKVMEGKGRPSNEFRMHVGIYRERPDTVAVVQAHPPTATAFTVAGVSLMDPVLPEIVLSLGGIPTVSFGVPGSEDLMGKLRPYLKEHDAVLLENHGAVTLGGTLMQAWNHMEAVEMTAKIRHTARMLGTERRLTREELDRLLLLRSEYTPQARTPSGKIIHTELRARARGESEEHEDEQIPFFE</sequence>
<dbReference type="InterPro" id="IPR001303">
    <property type="entry name" value="Aldolase_II/adducin_N"/>
</dbReference>
<dbReference type="Gene3D" id="3.40.225.10">
    <property type="entry name" value="Class II aldolase/adducin N-terminal domain"/>
    <property type="match status" value="1"/>
</dbReference>
<dbReference type="Proteomes" id="UP001595843">
    <property type="component" value="Unassembled WGS sequence"/>
</dbReference>
<dbReference type="EMBL" id="JBHSAP010000015">
    <property type="protein sequence ID" value="MFC4077611.1"/>
    <property type="molecule type" value="Genomic_DNA"/>
</dbReference>
<accession>A0ABV8JFS4</accession>
<dbReference type="PANTHER" id="PTHR22789">
    <property type="entry name" value="FUCULOSE PHOSPHATE ALDOLASE"/>
    <property type="match status" value="1"/>
</dbReference>
<keyword evidence="5" id="KW-1185">Reference proteome</keyword>
<gene>
    <name evidence="4" type="ORF">ACFOUO_12465</name>
</gene>
<keyword evidence="1" id="KW-0479">Metal-binding</keyword>
<dbReference type="PANTHER" id="PTHR22789:SF0">
    <property type="entry name" value="3-OXO-TETRONATE 4-PHOSPHATE DECARBOXYLASE-RELATED"/>
    <property type="match status" value="1"/>
</dbReference>
<feature type="domain" description="Class II aldolase/adducin N-terminal" evidence="3">
    <location>
        <begin position="12"/>
        <end position="188"/>
    </location>
</feature>
<proteinExistence type="predicted"/>
<organism evidence="4 5">
    <name type="scientific">Salinithrix halophila</name>
    <dbReference type="NCBI Taxonomy" id="1485204"/>
    <lineage>
        <taxon>Bacteria</taxon>
        <taxon>Bacillati</taxon>
        <taxon>Bacillota</taxon>
        <taxon>Bacilli</taxon>
        <taxon>Bacillales</taxon>
        <taxon>Thermoactinomycetaceae</taxon>
        <taxon>Salinithrix</taxon>
    </lineage>
</organism>
<name>A0ABV8JFS4_9BACL</name>
<evidence type="ECO:0000313" key="5">
    <source>
        <dbReference type="Proteomes" id="UP001595843"/>
    </source>
</evidence>
<evidence type="ECO:0000256" key="1">
    <source>
        <dbReference type="ARBA" id="ARBA00022723"/>
    </source>
</evidence>
<evidence type="ECO:0000256" key="2">
    <source>
        <dbReference type="ARBA" id="ARBA00023239"/>
    </source>
</evidence>
<dbReference type="SUPFAM" id="SSF53639">
    <property type="entry name" value="AraD/HMP-PK domain-like"/>
    <property type="match status" value="1"/>
</dbReference>
<reference evidence="5" key="1">
    <citation type="journal article" date="2019" name="Int. J. Syst. Evol. Microbiol.">
        <title>The Global Catalogue of Microorganisms (GCM) 10K type strain sequencing project: providing services to taxonomists for standard genome sequencing and annotation.</title>
        <authorList>
            <consortium name="The Broad Institute Genomics Platform"/>
            <consortium name="The Broad Institute Genome Sequencing Center for Infectious Disease"/>
            <person name="Wu L."/>
            <person name="Ma J."/>
        </authorList>
    </citation>
    <scope>NUCLEOTIDE SEQUENCE [LARGE SCALE GENOMIC DNA]</scope>
    <source>
        <strain evidence="5">IBRC-M 10813</strain>
    </source>
</reference>
<dbReference type="InterPro" id="IPR050197">
    <property type="entry name" value="Aldolase_class_II_sugar_metab"/>
</dbReference>
<keyword evidence="2" id="KW-0456">Lyase</keyword>
<protein>
    <submittedName>
        <fullName evidence="4">Class II aldolase/adducin family protein</fullName>
    </submittedName>
</protein>
<evidence type="ECO:0000259" key="3">
    <source>
        <dbReference type="SMART" id="SM01007"/>
    </source>
</evidence>
<dbReference type="Pfam" id="PF00596">
    <property type="entry name" value="Aldolase_II"/>
    <property type="match status" value="1"/>
</dbReference>
<comment type="caution">
    <text evidence="4">The sequence shown here is derived from an EMBL/GenBank/DDBJ whole genome shotgun (WGS) entry which is preliminary data.</text>
</comment>
<dbReference type="SMART" id="SM01007">
    <property type="entry name" value="Aldolase_II"/>
    <property type="match status" value="1"/>
</dbReference>
<evidence type="ECO:0000313" key="4">
    <source>
        <dbReference type="EMBL" id="MFC4077611.1"/>
    </source>
</evidence>